<gene>
    <name evidence="1" type="ORF">MELIAE_LOCUS5024</name>
</gene>
<dbReference type="Proteomes" id="UP001154078">
    <property type="component" value="Chromosome 3"/>
</dbReference>
<evidence type="ECO:0000313" key="1">
    <source>
        <dbReference type="EMBL" id="CAH0552894.1"/>
    </source>
</evidence>
<keyword evidence="2" id="KW-1185">Reference proteome</keyword>
<proteinExistence type="predicted"/>
<protein>
    <submittedName>
        <fullName evidence="1">Uncharacterized protein</fullName>
    </submittedName>
</protein>
<sequence>MGCSIRNKEETFTKKNKDWLKGEFTILKVTSRPGRPKKLFQELSERSKRKTEELRNSVDVEVLTHATQVKLSASGKRNAAKIEIITSSKRATKYKRAYSVSQQGDKTGSQMTPTQALSLFVEANLSRSQYETIRNANKNYIPAIALYNEPKSNAIRIRS</sequence>
<dbReference type="AlphaFoldDB" id="A0A9P0FGB0"/>
<organism evidence="1 2">
    <name type="scientific">Brassicogethes aeneus</name>
    <name type="common">Rape pollen beetle</name>
    <name type="synonym">Meligethes aeneus</name>
    <dbReference type="NCBI Taxonomy" id="1431903"/>
    <lineage>
        <taxon>Eukaryota</taxon>
        <taxon>Metazoa</taxon>
        <taxon>Ecdysozoa</taxon>
        <taxon>Arthropoda</taxon>
        <taxon>Hexapoda</taxon>
        <taxon>Insecta</taxon>
        <taxon>Pterygota</taxon>
        <taxon>Neoptera</taxon>
        <taxon>Endopterygota</taxon>
        <taxon>Coleoptera</taxon>
        <taxon>Polyphaga</taxon>
        <taxon>Cucujiformia</taxon>
        <taxon>Nitidulidae</taxon>
        <taxon>Meligethinae</taxon>
        <taxon>Brassicogethes</taxon>
    </lineage>
</organism>
<dbReference type="EMBL" id="OV121134">
    <property type="protein sequence ID" value="CAH0552894.1"/>
    <property type="molecule type" value="Genomic_DNA"/>
</dbReference>
<accession>A0A9P0FGB0</accession>
<reference evidence="1" key="1">
    <citation type="submission" date="2021-12" db="EMBL/GenBank/DDBJ databases">
        <authorList>
            <person name="King R."/>
        </authorList>
    </citation>
    <scope>NUCLEOTIDE SEQUENCE</scope>
</reference>
<name>A0A9P0FGB0_BRAAE</name>
<dbReference type="OrthoDB" id="7450257at2759"/>
<evidence type="ECO:0000313" key="2">
    <source>
        <dbReference type="Proteomes" id="UP001154078"/>
    </source>
</evidence>